<dbReference type="Pfam" id="PF02129">
    <property type="entry name" value="Peptidase_S15"/>
    <property type="match status" value="1"/>
</dbReference>
<evidence type="ECO:0000313" key="4">
    <source>
        <dbReference type="Proteomes" id="UP001595547"/>
    </source>
</evidence>
<dbReference type="SUPFAM" id="SSF53474">
    <property type="entry name" value="alpha/beta-Hydrolases"/>
    <property type="match status" value="1"/>
</dbReference>
<evidence type="ECO:0000256" key="1">
    <source>
        <dbReference type="ARBA" id="ARBA00022801"/>
    </source>
</evidence>
<dbReference type="PANTHER" id="PTHR43056">
    <property type="entry name" value="PEPTIDASE S9 PROLYL OLIGOPEPTIDASE"/>
    <property type="match status" value="1"/>
</dbReference>
<evidence type="ECO:0000313" key="3">
    <source>
        <dbReference type="EMBL" id="MFC3182742.1"/>
    </source>
</evidence>
<protein>
    <submittedName>
        <fullName evidence="3">CocE/NonD family hydrolase</fullName>
    </submittedName>
</protein>
<reference evidence="4" key="1">
    <citation type="journal article" date="2019" name="Int. J. Syst. Evol. Microbiol.">
        <title>The Global Catalogue of Microorganisms (GCM) 10K type strain sequencing project: providing services to taxonomists for standard genome sequencing and annotation.</title>
        <authorList>
            <consortium name="The Broad Institute Genomics Platform"/>
            <consortium name="The Broad Institute Genome Sequencing Center for Infectious Disease"/>
            <person name="Wu L."/>
            <person name="Ma J."/>
        </authorList>
    </citation>
    <scope>NUCLEOTIDE SEQUENCE [LARGE SCALE GENOMIC DNA]</scope>
    <source>
        <strain evidence="4">KCTC 52039</strain>
    </source>
</reference>
<dbReference type="InterPro" id="IPR050585">
    <property type="entry name" value="Xaa-Pro_dipeptidyl-ppase/CocE"/>
</dbReference>
<dbReference type="InterPro" id="IPR013736">
    <property type="entry name" value="Xaa-Pro_dipept_C"/>
</dbReference>
<dbReference type="Pfam" id="PF08530">
    <property type="entry name" value="PepX_C"/>
    <property type="match status" value="1"/>
</dbReference>
<evidence type="ECO:0000259" key="2">
    <source>
        <dbReference type="SMART" id="SM00939"/>
    </source>
</evidence>
<comment type="caution">
    <text evidence="3">The sequence shown here is derived from an EMBL/GenBank/DDBJ whole genome shotgun (WGS) entry which is preliminary data.</text>
</comment>
<accession>A0ABV7J5T1</accession>
<keyword evidence="4" id="KW-1185">Reference proteome</keyword>
<keyword evidence="1 3" id="KW-0378">Hydrolase</keyword>
<dbReference type="RefSeq" id="WP_380074400.1">
    <property type="nucleotide sequence ID" value="NZ_JBHRTO010000002.1"/>
</dbReference>
<dbReference type="NCBIfam" id="TIGR00976">
    <property type="entry name" value="CocE_NonD"/>
    <property type="match status" value="1"/>
</dbReference>
<dbReference type="Gene3D" id="3.40.50.1820">
    <property type="entry name" value="alpha/beta hydrolase"/>
    <property type="match status" value="1"/>
</dbReference>
<dbReference type="InterPro" id="IPR008979">
    <property type="entry name" value="Galactose-bd-like_sf"/>
</dbReference>
<dbReference type="Proteomes" id="UP001595547">
    <property type="component" value="Unassembled WGS sequence"/>
</dbReference>
<name>A0ABV7J5T1_9RHOB</name>
<gene>
    <name evidence="3" type="ORF">ACFOGH_17220</name>
</gene>
<dbReference type="InterPro" id="IPR000383">
    <property type="entry name" value="Xaa-Pro-like_dom"/>
</dbReference>
<dbReference type="EMBL" id="JBHRTO010000002">
    <property type="protein sequence ID" value="MFC3182742.1"/>
    <property type="molecule type" value="Genomic_DNA"/>
</dbReference>
<sequence length="676" mass="74317">MKIVTEFPFAITDEPDMGIVLSDGCRLSARVWRPEGAGPVPAVLEYIPYRKRDGTLPRDEMMHAYVAGHGYACVRVDMRGNGDSEGLMSDEYTIQELADACEVIEWLAAQDWCDGAVGMMGKSWGGFNCLQTAFLQPPALKAVVSVCSTTDRFADDIHYKGGCLLGENFGWGAVMLSYSSRPADPVLRPDWRAEWLRRLENEPWLAPRWAEMQEKSDYWKHGSVSEDYARMTVPVLSWGGWADNYMNTVAHLVENVPAPVQGIVGPWVHQYPHTAVPGPAIGFLQLALRWWDRWLKGIENGAENDPAYRAYMIHSEAPDASAKHRAGHWVAETVWPSPRVTLQVLALGERSGEGQPSPVPTAGALGAGVALRVPVTINTPQHLGMHTGEFFPMGLNAEMPGDQASDDAISVCFDGVVLSEPLDLLGAARLNLRLSSDQPLGFVVARLCDVAPDGSSVRIAHGMLNLCHRGSMEDPAPMPVGQTVDVAFDIDQMAYRLAAGHRLRLALSTTYWPFLWPSPQPATLTVMAGSLDLPVHQGSAAEWTPPEAQGATPWAHKVLRAGKTTRKIETDLINGTTALVISDDLGDVENLTHGHCTGESMTELWEIHPDDPLSARAVHTWEQRQSRGDWSVKTNAWAEMTATATHLHLKASLTAYEGDTKVFERHFDDKVARRFV</sequence>
<organism evidence="3 4">
    <name type="scientific">Cypionkella sinensis</name>
    <dbReference type="NCBI Taxonomy" id="1756043"/>
    <lineage>
        <taxon>Bacteria</taxon>
        <taxon>Pseudomonadati</taxon>
        <taxon>Pseudomonadota</taxon>
        <taxon>Alphaproteobacteria</taxon>
        <taxon>Rhodobacterales</taxon>
        <taxon>Paracoccaceae</taxon>
        <taxon>Cypionkella</taxon>
    </lineage>
</organism>
<dbReference type="InterPro" id="IPR029058">
    <property type="entry name" value="AB_hydrolase_fold"/>
</dbReference>
<dbReference type="SMART" id="SM00939">
    <property type="entry name" value="PepX_C"/>
    <property type="match status" value="1"/>
</dbReference>
<dbReference type="GO" id="GO:0016787">
    <property type="term" value="F:hydrolase activity"/>
    <property type="evidence" value="ECO:0007669"/>
    <property type="project" value="UniProtKB-KW"/>
</dbReference>
<dbReference type="PANTHER" id="PTHR43056:SF10">
    <property type="entry name" value="COCE_NOND FAMILY, PUTATIVE (AFU_ORTHOLOGUE AFUA_7G00600)-RELATED"/>
    <property type="match status" value="1"/>
</dbReference>
<dbReference type="SUPFAM" id="SSF49785">
    <property type="entry name" value="Galactose-binding domain-like"/>
    <property type="match status" value="1"/>
</dbReference>
<dbReference type="Gene3D" id="2.60.120.260">
    <property type="entry name" value="Galactose-binding domain-like"/>
    <property type="match status" value="1"/>
</dbReference>
<dbReference type="Gene3D" id="1.10.3020.10">
    <property type="entry name" value="alpha-amino acid ester hydrolase ( Helical cap domain)"/>
    <property type="match status" value="1"/>
</dbReference>
<proteinExistence type="predicted"/>
<dbReference type="InterPro" id="IPR005674">
    <property type="entry name" value="CocE/Ser_esterase"/>
</dbReference>
<feature type="domain" description="Xaa-Pro dipeptidyl-peptidase C-terminal" evidence="2">
    <location>
        <begin position="288"/>
        <end position="555"/>
    </location>
</feature>